<feature type="disulfide bond" evidence="7">
    <location>
        <begin position="1225"/>
        <end position="1234"/>
    </location>
</feature>
<feature type="disulfide bond" evidence="8">
    <location>
        <begin position="167"/>
        <end position="182"/>
    </location>
</feature>
<dbReference type="PROSITE" id="PS00022">
    <property type="entry name" value="EGF_1"/>
    <property type="match status" value="5"/>
</dbReference>
<feature type="domain" description="EGF-like" evidence="10">
    <location>
        <begin position="1194"/>
        <end position="1235"/>
    </location>
</feature>
<evidence type="ECO:0000256" key="8">
    <source>
        <dbReference type="PROSITE-ProRule" id="PRU00124"/>
    </source>
</evidence>
<feature type="transmembrane region" description="Helical" evidence="9">
    <location>
        <begin position="1497"/>
        <end position="1518"/>
    </location>
</feature>
<feature type="transmembrane region" description="Helical" evidence="9">
    <location>
        <begin position="1672"/>
        <end position="1694"/>
    </location>
</feature>
<comment type="caution">
    <text evidence="12">The sequence shown here is derived from an EMBL/GenBank/DDBJ whole genome shotgun (WGS) entry which is preliminary data.</text>
</comment>
<dbReference type="InterPro" id="IPR050685">
    <property type="entry name" value="LDLR"/>
</dbReference>
<feature type="domain" description="EGF-like" evidence="10">
    <location>
        <begin position="931"/>
        <end position="970"/>
    </location>
</feature>
<feature type="disulfide bond" evidence="7">
    <location>
        <begin position="1138"/>
        <end position="1147"/>
    </location>
</feature>
<feature type="disulfide bond" evidence="7">
    <location>
        <begin position="1182"/>
        <end position="1191"/>
    </location>
</feature>
<reference evidence="12" key="1">
    <citation type="submission" date="2021-02" db="EMBL/GenBank/DDBJ databases">
        <authorList>
            <person name="Nowell W R."/>
        </authorList>
    </citation>
    <scope>NUCLEOTIDE SEQUENCE</scope>
</reference>
<protein>
    <submittedName>
        <fullName evidence="12">Uncharacterized protein</fullName>
    </submittedName>
</protein>
<dbReference type="GO" id="GO:0005886">
    <property type="term" value="C:plasma membrane"/>
    <property type="evidence" value="ECO:0007669"/>
    <property type="project" value="TreeGrafter"/>
</dbReference>
<dbReference type="PROSITE" id="PS50026">
    <property type="entry name" value="EGF_3"/>
    <property type="match status" value="4"/>
</dbReference>
<dbReference type="InterPro" id="IPR002172">
    <property type="entry name" value="LDrepeatLR_classA_rpt"/>
</dbReference>
<dbReference type="Proteomes" id="UP000663828">
    <property type="component" value="Unassembled WGS sequence"/>
</dbReference>
<dbReference type="SUPFAM" id="SSF57196">
    <property type="entry name" value="EGF/Laminin"/>
    <property type="match status" value="1"/>
</dbReference>
<evidence type="ECO:0000313" key="13">
    <source>
        <dbReference type="Proteomes" id="UP000663828"/>
    </source>
</evidence>
<evidence type="ECO:0000256" key="1">
    <source>
        <dbReference type="ARBA" id="ARBA00004167"/>
    </source>
</evidence>
<keyword evidence="6 7" id="KW-1015">Disulfide bond</keyword>
<dbReference type="InterPro" id="IPR000742">
    <property type="entry name" value="EGF"/>
</dbReference>
<name>A0A814TYN2_ADIRI</name>
<gene>
    <name evidence="12" type="ORF">XAT740_LOCUS21840</name>
</gene>
<evidence type="ECO:0000256" key="2">
    <source>
        <dbReference type="ARBA" id="ARBA00022692"/>
    </source>
</evidence>
<feature type="disulfide bond" evidence="8">
    <location>
        <begin position="148"/>
        <end position="160"/>
    </location>
</feature>
<feature type="transmembrane region" description="Helical" evidence="9">
    <location>
        <begin position="1706"/>
        <end position="1727"/>
    </location>
</feature>
<dbReference type="Gene3D" id="1.20.1070.10">
    <property type="entry name" value="Rhodopsin 7-helix transmembrane proteins"/>
    <property type="match status" value="1"/>
</dbReference>
<feature type="disulfide bond" evidence="8">
    <location>
        <begin position="662"/>
        <end position="674"/>
    </location>
</feature>
<evidence type="ECO:0000313" key="12">
    <source>
        <dbReference type="EMBL" id="CAF1167588.1"/>
    </source>
</evidence>
<accession>A0A814TYN2</accession>
<proteinExistence type="predicted"/>
<feature type="transmembrane region" description="Helical" evidence="9">
    <location>
        <begin position="1462"/>
        <end position="1485"/>
    </location>
</feature>
<feature type="disulfide bond" evidence="8">
    <location>
        <begin position="669"/>
        <end position="687"/>
    </location>
</feature>
<keyword evidence="13" id="KW-1185">Reference proteome</keyword>
<dbReference type="SUPFAM" id="SSF57424">
    <property type="entry name" value="LDL receptor-like module"/>
    <property type="match status" value="1"/>
</dbReference>
<evidence type="ECO:0000256" key="9">
    <source>
        <dbReference type="SAM" id="Phobius"/>
    </source>
</evidence>
<dbReference type="Gene3D" id="4.10.400.10">
    <property type="entry name" value="Low-density Lipoprotein Receptor"/>
    <property type="match status" value="2"/>
</dbReference>
<evidence type="ECO:0000259" key="10">
    <source>
        <dbReference type="PROSITE" id="PS50026"/>
    </source>
</evidence>
<dbReference type="SMART" id="SM00181">
    <property type="entry name" value="EGF"/>
    <property type="match status" value="6"/>
</dbReference>
<dbReference type="PANTHER" id="PTHR24270">
    <property type="entry name" value="LOW-DENSITY LIPOPROTEIN RECEPTOR-RELATED"/>
    <property type="match status" value="1"/>
</dbReference>
<feature type="domain" description="EGF-like" evidence="10">
    <location>
        <begin position="1150"/>
        <end position="1192"/>
    </location>
</feature>
<dbReference type="InterPro" id="IPR017452">
    <property type="entry name" value="GPCR_Rhodpsn_7TM"/>
</dbReference>
<feature type="domain" description="EGF-like" evidence="10">
    <location>
        <begin position="1108"/>
        <end position="1148"/>
    </location>
</feature>
<dbReference type="Gene3D" id="2.10.25.10">
    <property type="entry name" value="Laminin"/>
    <property type="match status" value="2"/>
</dbReference>
<organism evidence="12 13">
    <name type="scientific">Adineta ricciae</name>
    <name type="common">Rotifer</name>
    <dbReference type="NCBI Taxonomy" id="249248"/>
    <lineage>
        <taxon>Eukaryota</taxon>
        <taxon>Metazoa</taxon>
        <taxon>Spiralia</taxon>
        <taxon>Gnathifera</taxon>
        <taxon>Rotifera</taxon>
        <taxon>Eurotatoria</taxon>
        <taxon>Bdelloidea</taxon>
        <taxon>Adinetida</taxon>
        <taxon>Adinetidae</taxon>
        <taxon>Adineta</taxon>
    </lineage>
</organism>
<dbReference type="SMART" id="SM00192">
    <property type="entry name" value="LDLa"/>
    <property type="match status" value="5"/>
</dbReference>
<keyword evidence="3" id="KW-0677">Repeat</keyword>
<dbReference type="PROSITE" id="PS50068">
    <property type="entry name" value="LDLRA_2"/>
    <property type="match status" value="2"/>
</dbReference>
<keyword evidence="4 9" id="KW-1133">Transmembrane helix</keyword>
<evidence type="ECO:0000256" key="6">
    <source>
        <dbReference type="ARBA" id="ARBA00023157"/>
    </source>
</evidence>
<evidence type="ECO:0000259" key="11">
    <source>
        <dbReference type="PROSITE" id="PS50262"/>
    </source>
</evidence>
<evidence type="ECO:0000256" key="3">
    <source>
        <dbReference type="ARBA" id="ARBA00022737"/>
    </source>
</evidence>
<dbReference type="InterPro" id="IPR036055">
    <property type="entry name" value="LDL_receptor-like_sf"/>
</dbReference>
<feature type="transmembrane region" description="Helical" evidence="9">
    <location>
        <begin position="1622"/>
        <end position="1647"/>
    </location>
</feature>
<keyword evidence="7" id="KW-0245">EGF-like domain</keyword>
<feature type="disulfide bond" evidence="7">
    <location>
        <begin position="960"/>
        <end position="969"/>
    </location>
</feature>
<dbReference type="PROSITE" id="PS50262">
    <property type="entry name" value="G_PROTEIN_RECEP_F1_2"/>
    <property type="match status" value="1"/>
</dbReference>
<dbReference type="SUPFAM" id="SSF81321">
    <property type="entry name" value="Family A G protein-coupled receptor-like"/>
    <property type="match status" value="1"/>
</dbReference>
<evidence type="ECO:0000256" key="7">
    <source>
        <dbReference type="PROSITE-ProRule" id="PRU00076"/>
    </source>
</evidence>
<keyword evidence="5 9" id="KW-0472">Membrane</keyword>
<feature type="domain" description="G-protein coupled receptors family 1 profile" evidence="11">
    <location>
        <begin position="1477"/>
        <end position="1725"/>
    </location>
</feature>
<dbReference type="GO" id="GO:0016192">
    <property type="term" value="P:vesicle-mediated transport"/>
    <property type="evidence" value="ECO:0007669"/>
    <property type="project" value="UniProtKB-ARBA"/>
</dbReference>
<dbReference type="Pfam" id="PF00008">
    <property type="entry name" value="EGF"/>
    <property type="match status" value="1"/>
</dbReference>
<dbReference type="EMBL" id="CAJNOR010001583">
    <property type="protein sequence ID" value="CAF1167588.1"/>
    <property type="molecule type" value="Genomic_DNA"/>
</dbReference>
<comment type="subcellular location">
    <subcellularLocation>
        <location evidence="1">Membrane</location>
        <topology evidence="1">Single-pass membrane protein</topology>
    </subcellularLocation>
</comment>
<dbReference type="CDD" id="cd00054">
    <property type="entry name" value="EGF_CA"/>
    <property type="match status" value="1"/>
</dbReference>
<feature type="transmembrane region" description="Helical" evidence="9">
    <location>
        <begin position="1577"/>
        <end position="1602"/>
    </location>
</feature>
<dbReference type="Pfam" id="PF00057">
    <property type="entry name" value="Ldl_recept_a"/>
    <property type="match status" value="1"/>
</dbReference>
<evidence type="ECO:0000256" key="5">
    <source>
        <dbReference type="ARBA" id="ARBA00023136"/>
    </source>
</evidence>
<sequence length="1754" mass="204039">MYHTEDSPSVDYYDCVYYISEQSPVKYCRRLSIGIRLNRDKAHQGNCFNNGRQITFEELGKMKVKPNDLLAYSVSIEQTDKYAAYLATAVSTSDKNNITLCICTEQNTFGKFCEYQGYFSKFSEEIRTKSLMKATNWHKYHGYGKMQCYETVQCDSGLRCLDWRDICDGKQQCMFGVDEDNCDLLEFNECEPDEYRCSNGMCIPQEYFVDGEYFDCETNNYLLIVIWSLYLGAFDCMDLTDETIRKSVSLEKVDQTRFQCYFDALHFICDESLCAWDRASCGDGQCSLSINIFYDDPIVFRSVTCANLNEYIYKCETYPHMSMWTKPDGMCEIKEIYEAEFINRTNKTEYCQYLVKCALSKGFERYCPCSYNCSELIQQHCPSDRIVYPAQPLIRPYIITVYYRNRDWSKDGRGKLPDEYHLSGNIKCRGYQATLSVNKSVIISNNAQLDWVSWEAQFCERADHYVSPFASQYDYNCWSSSERTFTGQPYHFYNIFPPTMQCISAYRLLDGITDAFDSLDEHRNIANYLGNKNLCENQKQFRLRCSNEFPTCIQVSKVGDAVINCPNFLDESITIDGITKETLLIHNLLCNQPTDSGCQLIRKHIIDSWTRTFDIHKITNTITKSERSTEEWRIQFREYCNTFWDTVSFKDEYTSFCQQWVCTDNEYKCLSGQCINPEWVCDGSWDCSDASDEQGIFMIIDQLSLHNQIVLGDISKVKERCFNHYKHQPFSNICNITHEFPCLLANVLDPLNIIQNRPCIDLKQIGDGVQDCFNNLDERNIVTGCVNKQKGFDVYCETEGECIYYTIMCNKRCQNPFDDSPICSLIGNGTNECPNKYDAICLNKSCIIGARCNGIIECPNGEDEYWCSSHRNDIFKAISYRLEKVSVFNQVKTIGLLPEFPPVESLLSSSSLLQSFSSENISLIDKQVFHDDDETVHYPFICNKGVQFADHMSNKYICFCPPSYYGANCEYMNDRITVFTHINLDNYPSSAQNTVTIKLLVKFMFKNNLLLDQHEVHVFPSLEQKDFYTRHKIHLLYPRSDVFLDYKKARRLQRAAIIYEHPYSVYFEAYELSRNLNIRLIGLWRYPIYFDFLPSFRLAKILRFPTDLNDPCASNPCQSNRTKCQRVLNSNTSYICSCFDGFYGEHCDQYDEQCSQFCSSHSICKPTNRPVVLDTQHPFCICPFGYFGPSCHLKYDQCDTDVCLNNGTCLPIPDPISINSYKCICTSRFYGDNCENEKMSVHIRLNITQEDKIHAVIMQYFDYNYVTLELIIRNQILSEVIPNSLNFSYEQQLAPVFGLLKLYGNDNEPRFHLLYIRKKETNARINSIVSENTTFCPKADTFLVNQSLYSTIPHVFLYHTICQRQNLSTHRHMICFHDDNYLCICESNFRRVECFGYDRSLDSCSYCIANGRCLKGDLGNSSNFLCLCPYCHYGHLCQFSTRLLSFTLNSLMAPNSFFVQILYLNLIIVLFVIGFFSNICSILTFQRKNPRKLGVGNYLLILSIINQLCILFLALKIFQVVLETLVQFSNVISCKMINYFLSVLTRINYWLSSWITIERLAIVLVPTMTRFRQSRFALSLSLLTVLIIHILHTHELIYYTVVQSMCVVNFEIHPGVAYYNRISVLIHYLLPFSIQIISITILVWTAAQSRAKLAKESFFEVLKKQFEKQKELYITPIIIVLSLLPQTVLAFAFACTKLNQSWQRHTLLIAYLLSYTPQIFSFMFYVIPSTVYKNEFQQTWIGKIRYMKWLLRTR</sequence>
<keyword evidence="2 9" id="KW-0812">Transmembrane</keyword>
<dbReference type="PROSITE" id="PS01186">
    <property type="entry name" value="EGF_2"/>
    <property type="match status" value="2"/>
</dbReference>
<evidence type="ECO:0000256" key="4">
    <source>
        <dbReference type="ARBA" id="ARBA00022989"/>
    </source>
</evidence>
<comment type="caution">
    <text evidence="7">Lacks conserved residue(s) required for the propagation of feature annotation.</text>
</comment>
<feature type="disulfide bond" evidence="7">
    <location>
        <begin position="1154"/>
        <end position="1164"/>
    </location>
</feature>
<dbReference type="CDD" id="cd00112">
    <property type="entry name" value="LDLa"/>
    <property type="match status" value="2"/>
</dbReference>
<dbReference type="PRINTS" id="PR00261">
    <property type="entry name" value="LDLRECEPTOR"/>
</dbReference>